<protein>
    <recommendedName>
        <fullName evidence="7">Glycophorin-A</fullName>
    </recommendedName>
</protein>
<gene>
    <name evidence="10" type="ORF">mRhiFer1_006145</name>
</gene>
<evidence type="ECO:0000256" key="7">
    <source>
        <dbReference type="ARBA" id="ARBA00039521"/>
    </source>
</evidence>
<evidence type="ECO:0000256" key="4">
    <source>
        <dbReference type="ARBA" id="ARBA00022989"/>
    </source>
</evidence>
<feature type="signal peptide" evidence="9">
    <location>
        <begin position="1"/>
        <end position="20"/>
    </location>
</feature>
<dbReference type="Gene3D" id="1.20.5.70">
    <property type="match status" value="1"/>
</dbReference>
<keyword evidence="6" id="KW-0325">Glycoprotein</keyword>
<evidence type="ECO:0000313" key="10">
    <source>
        <dbReference type="EMBL" id="KAF6306323.1"/>
    </source>
</evidence>
<organism evidence="10 11">
    <name type="scientific">Rhinolophus ferrumequinum</name>
    <name type="common">Greater horseshoe bat</name>
    <dbReference type="NCBI Taxonomy" id="59479"/>
    <lineage>
        <taxon>Eukaryota</taxon>
        <taxon>Metazoa</taxon>
        <taxon>Chordata</taxon>
        <taxon>Craniata</taxon>
        <taxon>Vertebrata</taxon>
        <taxon>Euteleostomi</taxon>
        <taxon>Mammalia</taxon>
        <taxon>Eutheria</taxon>
        <taxon>Laurasiatheria</taxon>
        <taxon>Chiroptera</taxon>
        <taxon>Yinpterochiroptera</taxon>
        <taxon>Rhinolophoidea</taxon>
        <taxon>Rhinolophidae</taxon>
        <taxon>Rhinolophinae</taxon>
        <taxon>Rhinolophus</taxon>
    </lineage>
</organism>
<dbReference type="Pfam" id="PF01102">
    <property type="entry name" value="Glycophorin_A"/>
    <property type="match status" value="1"/>
</dbReference>
<evidence type="ECO:0000256" key="1">
    <source>
        <dbReference type="ARBA" id="ARBA00004167"/>
    </source>
</evidence>
<dbReference type="AlphaFoldDB" id="A0A7J7U0C4"/>
<keyword evidence="5 8" id="KW-0472">Membrane</keyword>
<evidence type="ECO:0000256" key="8">
    <source>
        <dbReference type="SAM" id="Phobius"/>
    </source>
</evidence>
<dbReference type="GO" id="GO:0005886">
    <property type="term" value="C:plasma membrane"/>
    <property type="evidence" value="ECO:0007669"/>
    <property type="project" value="TreeGrafter"/>
</dbReference>
<comment type="subcellular location">
    <subcellularLocation>
        <location evidence="1">Membrane</location>
        <topology evidence="1">Single-pass membrane protein</topology>
    </subcellularLocation>
</comment>
<keyword evidence="3" id="KW-0730">Sialic acid</keyword>
<feature type="transmembrane region" description="Helical" evidence="8">
    <location>
        <begin position="83"/>
        <end position="106"/>
    </location>
</feature>
<evidence type="ECO:0000256" key="3">
    <source>
        <dbReference type="ARBA" id="ARBA00022981"/>
    </source>
</evidence>
<dbReference type="InterPro" id="IPR049535">
    <property type="entry name" value="GYPA_B"/>
</dbReference>
<evidence type="ECO:0000256" key="9">
    <source>
        <dbReference type="SAM" id="SignalP"/>
    </source>
</evidence>
<dbReference type="InterPro" id="IPR001195">
    <property type="entry name" value="Glycophorin"/>
</dbReference>
<evidence type="ECO:0000256" key="2">
    <source>
        <dbReference type="ARBA" id="ARBA00022692"/>
    </source>
</evidence>
<dbReference type="PANTHER" id="PTHR13813">
    <property type="entry name" value="GLYCOPHORIN"/>
    <property type="match status" value="1"/>
</dbReference>
<dbReference type="PANTHER" id="PTHR13813:SF3">
    <property type="entry name" value="GLYCOPHORIN-A"/>
    <property type="match status" value="1"/>
</dbReference>
<name>A0A7J7U0C4_RHIFE</name>
<dbReference type="Proteomes" id="UP000585614">
    <property type="component" value="Unassembled WGS sequence"/>
</dbReference>
<evidence type="ECO:0000313" key="11">
    <source>
        <dbReference type="Proteomes" id="UP000585614"/>
    </source>
</evidence>
<dbReference type="EMBL" id="JACAGC010000017">
    <property type="protein sequence ID" value="KAF6306323.1"/>
    <property type="molecule type" value="Genomic_DNA"/>
</dbReference>
<sequence>MYRNIIIGLLLSGYISTSSADDSGAEENVVTPKSTSNALTETSLLTTTWTLASTTAAITSQARETPTPGRKTERIVHDFSEPVIIGIIFGVMTGVIGTILLLAYCIRRLTQIKFLNIYEVMTSLKKELYKVNFNQKRTNFKNFTTSTLRCHRWSLKFYRNRKSRKVINENLLTKPNFGRTERHKTSVK</sequence>
<evidence type="ECO:0000256" key="6">
    <source>
        <dbReference type="ARBA" id="ARBA00023180"/>
    </source>
</evidence>
<accession>A0A7J7U0C4</accession>
<feature type="chain" id="PRO_5029908181" description="Glycophorin-A" evidence="9">
    <location>
        <begin position="21"/>
        <end position="188"/>
    </location>
</feature>
<evidence type="ECO:0000256" key="5">
    <source>
        <dbReference type="ARBA" id="ARBA00023136"/>
    </source>
</evidence>
<comment type="caution">
    <text evidence="10">The sequence shown here is derived from an EMBL/GenBank/DDBJ whole genome shotgun (WGS) entry which is preliminary data.</text>
</comment>
<keyword evidence="2 8" id="KW-0812">Transmembrane</keyword>
<proteinExistence type="predicted"/>
<keyword evidence="4 8" id="KW-1133">Transmembrane helix</keyword>
<reference evidence="10 11" key="1">
    <citation type="journal article" date="2020" name="Nature">
        <title>Six reference-quality genomes reveal evolution of bat adaptations.</title>
        <authorList>
            <person name="Jebb D."/>
            <person name="Huang Z."/>
            <person name="Pippel M."/>
            <person name="Hughes G.M."/>
            <person name="Lavrichenko K."/>
            <person name="Devanna P."/>
            <person name="Winkler S."/>
            <person name="Jermiin L.S."/>
            <person name="Skirmuntt E.C."/>
            <person name="Katzourakis A."/>
            <person name="Burkitt-Gray L."/>
            <person name="Ray D.A."/>
            <person name="Sullivan K.A.M."/>
            <person name="Roscito J.G."/>
            <person name="Kirilenko B.M."/>
            <person name="Davalos L.M."/>
            <person name="Corthals A.P."/>
            <person name="Power M.L."/>
            <person name="Jones G."/>
            <person name="Ransome R.D."/>
            <person name="Dechmann D.K.N."/>
            <person name="Locatelli A.G."/>
            <person name="Puechmaille S.J."/>
            <person name="Fedrigo O."/>
            <person name="Jarvis E.D."/>
            <person name="Hiller M."/>
            <person name="Vernes S.C."/>
            <person name="Myers E.W."/>
            <person name="Teeling E.C."/>
        </authorList>
    </citation>
    <scope>NUCLEOTIDE SEQUENCE [LARGE SCALE GENOMIC DNA]</scope>
    <source>
        <strain evidence="10">MRhiFer1</strain>
        <tissue evidence="10">Lung</tissue>
    </source>
</reference>
<keyword evidence="9" id="KW-0732">Signal</keyword>